<dbReference type="AlphaFoldDB" id="A0A031FXV5"/>
<dbReference type="InterPro" id="IPR018422">
    <property type="entry name" value="Cation/H_exchanger_CPA1"/>
</dbReference>
<dbReference type="PATRIC" id="fig|273677.3.peg.34"/>
<evidence type="ECO:0000256" key="1">
    <source>
        <dbReference type="ARBA" id="ARBA00004651"/>
    </source>
</evidence>
<feature type="transmembrane region" description="Helical" evidence="10">
    <location>
        <begin position="112"/>
        <end position="133"/>
    </location>
</feature>
<keyword evidence="13" id="KW-1185">Reference proteome</keyword>
<keyword evidence="8 10" id="KW-0472">Membrane</keyword>
<dbReference type="GO" id="GO:0051453">
    <property type="term" value="P:regulation of intracellular pH"/>
    <property type="evidence" value="ECO:0007669"/>
    <property type="project" value="TreeGrafter"/>
</dbReference>
<reference evidence="12 13" key="1">
    <citation type="submission" date="2014-03" db="EMBL/GenBank/DDBJ databases">
        <title>Draft Genome Sequences of 13 Willow Endophytes.</title>
        <authorList>
            <person name="Gan H.Y."/>
            <person name="Gan H.M."/>
            <person name="Savka M.A."/>
            <person name="Hudson A.O."/>
        </authorList>
    </citation>
    <scope>NUCLEOTIDE SEQUENCE [LARGE SCALE GENOMIC DNA]</scope>
    <source>
        <strain evidence="12 13">RIT293</strain>
    </source>
</reference>
<evidence type="ECO:0000313" key="13">
    <source>
        <dbReference type="Proteomes" id="UP000024001"/>
    </source>
</evidence>
<dbReference type="Pfam" id="PF00999">
    <property type="entry name" value="Na_H_Exchanger"/>
    <property type="match status" value="2"/>
</dbReference>
<comment type="caution">
    <text evidence="12">The sequence shown here is derived from an EMBL/GenBank/DDBJ whole genome shotgun (WGS) entry which is preliminary data.</text>
</comment>
<keyword evidence="4 10" id="KW-0812">Transmembrane</keyword>
<evidence type="ECO:0000256" key="4">
    <source>
        <dbReference type="ARBA" id="ARBA00022692"/>
    </source>
</evidence>
<feature type="domain" description="Cation/H+ exchanger transmembrane" evidence="11">
    <location>
        <begin position="13"/>
        <end position="332"/>
    </location>
</feature>
<dbReference type="OrthoDB" id="57886at2"/>
<protein>
    <submittedName>
        <fullName evidence="12">Putative Na+/H+ antiporter</fullName>
    </submittedName>
</protein>
<feature type="domain" description="Cation/H+ exchanger transmembrane" evidence="11">
    <location>
        <begin position="394"/>
        <end position="454"/>
    </location>
</feature>
<evidence type="ECO:0000256" key="8">
    <source>
        <dbReference type="ARBA" id="ARBA00023136"/>
    </source>
</evidence>
<dbReference type="RefSeq" id="WP_036308450.1">
    <property type="nucleotide sequence ID" value="NZ_JFYO01000001.1"/>
</dbReference>
<evidence type="ECO:0000256" key="2">
    <source>
        <dbReference type="ARBA" id="ARBA00022448"/>
    </source>
</evidence>
<accession>A0A031FXV5</accession>
<evidence type="ECO:0000256" key="10">
    <source>
        <dbReference type="SAM" id="Phobius"/>
    </source>
</evidence>
<keyword evidence="6" id="KW-0915">Sodium</keyword>
<evidence type="ECO:0000256" key="9">
    <source>
        <dbReference type="ARBA" id="ARBA00023201"/>
    </source>
</evidence>
<dbReference type="PANTHER" id="PTHR10110:SF86">
    <property type="entry name" value="SODIUM_HYDROGEN EXCHANGER 7"/>
    <property type="match status" value="1"/>
</dbReference>
<evidence type="ECO:0000256" key="7">
    <source>
        <dbReference type="ARBA" id="ARBA00023065"/>
    </source>
</evidence>
<feature type="transmembrane region" description="Helical" evidence="10">
    <location>
        <begin position="81"/>
        <end position="106"/>
    </location>
</feature>
<keyword evidence="3" id="KW-1003">Cell membrane</keyword>
<dbReference type="InterPro" id="IPR006153">
    <property type="entry name" value="Cation/H_exchanger_TM"/>
</dbReference>
<evidence type="ECO:0000256" key="5">
    <source>
        <dbReference type="ARBA" id="ARBA00022989"/>
    </source>
</evidence>
<dbReference type="GO" id="GO:0015386">
    <property type="term" value="F:potassium:proton antiporter activity"/>
    <property type="evidence" value="ECO:0007669"/>
    <property type="project" value="TreeGrafter"/>
</dbReference>
<evidence type="ECO:0000256" key="6">
    <source>
        <dbReference type="ARBA" id="ARBA00023053"/>
    </source>
</evidence>
<feature type="transmembrane region" description="Helical" evidence="10">
    <location>
        <begin position="270"/>
        <end position="289"/>
    </location>
</feature>
<keyword evidence="9" id="KW-0739">Sodium transport</keyword>
<dbReference type="GO" id="GO:0015385">
    <property type="term" value="F:sodium:proton antiporter activity"/>
    <property type="evidence" value="ECO:0007669"/>
    <property type="project" value="InterPro"/>
</dbReference>
<keyword evidence="2" id="KW-0813">Transport</keyword>
<dbReference type="PANTHER" id="PTHR10110">
    <property type="entry name" value="SODIUM/HYDROGEN EXCHANGER"/>
    <property type="match status" value="1"/>
</dbReference>
<dbReference type="GO" id="GO:0005886">
    <property type="term" value="C:plasma membrane"/>
    <property type="evidence" value="ECO:0007669"/>
    <property type="project" value="UniProtKB-SubCell"/>
</dbReference>
<dbReference type="EMBL" id="JFYO01000001">
    <property type="protein sequence ID" value="EZP29423.1"/>
    <property type="molecule type" value="Genomic_DNA"/>
</dbReference>
<feature type="transmembrane region" description="Helical" evidence="10">
    <location>
        <begin position="181"/>
        <end position="202"/>
    </location>
</feature>
<dbReference type="Proteomes" id="UP000024001">
    <property type="component" value="Unassembled WGS sequence"/>
</dbReference>
<evidence type="ECO:0000256" key="3">
    <source>
        <dbReference type="ARBA" id="ARBA00022475"/>
    </source>
</evidence>
<proteinExistence type="predicted"/>
<organism evidence="12 13">
    <name type="scientific">Microbacterium oleivorans</name>
    <dbReference type="NCBI Taxonomy" id="273677"/>
    <lineage>
        <taxon>Bacteria</taxon>
        <taxon>Bacillati</taxon>
        <taxon>Actinomycetota</taxon>
        <taxon>Actinomycetes</taxon>
        <taxon>Micrococcales</taxon>
        <taxon>Microbacteriaceae</taxon>
        <taxon>Microbacterium</taxon>
    </lineage>
</organism>
<evidence type="ECO:0000313" key="12">
    <source>
        <dbReference type="EMBL" id="EZP29423.1"/>
    </source>
</evidence>
<comment type="subcellular location">
    <subcellularLocation>
        <location evidence="1">Cell membrane</location>
        <topology evidence="1">Multi-pass membrane protein</topology>
    </subcellularLocation>
</comment>
<dbReference type="eggNOG" id="COG0025">
    <property type="taxonomic scope" value="Bacteria"/>
</dbReference>
<dbReference type="GO" id="GO:0098719">
    <property type="term" value="P:sodium ion import across plasma membrane"/>
    <property type="evidence" value="ECO:0007669"/>
    <property type="project" value="TreeGrafter"/>
</dbReference>
<feature type="transmembrane region" description="Helical" evidence="10">
    <location>
        <begin position="301"/>
        <end position="327"/>
    </location>
</feature>
<dbReference type="Gene3D" id="6.10.140.1330">
    <property type="match status" value="1"/>
</dbReference>
<feature type="transmembrane region" description="Helical" evidence="10">
    <location>
        <begin position="231"/>
        <end position="249"/>
    </location>
</feature>
<keyword evidence="7" id="KW-0406">Ion transport</keyword>
<feature type="transmembrane region" description="Helical" evidence="10">
    <location>
        <begin position="55"/>
        <end position="74"/>
    </location>
</feature>
<sequence length="555" mass="59317">MIETLLGLVVALLVVALTTVVGRWAGIAAPILMVAVGVGGSFLPMFDDYVLDPEWILLGILPPLLYSAAVSMPAMHFRREFGAIAGLSVFLVIGTALALGLFFMIVIPDLGFAWGVALGAIVSPTDAVATSIIKRTPVSKRVIAILEGESLLNDATALVLLRTAIAAAAASFSFWGAVGTFAYAVVVAVLIGGFLGWLNLTVRRRATDPTVNTVLSFTVPFLAAIPAELLGASGLVAAVVAGIITGVGGPRVFSARNRLSDAQNWRTIELVLEGLVFLFMGLQLTTIISDVQAAHAGVAPALLIAVGAWLLTVVVRAGYVAPLLALLSLSARRVRRLQPRLETIAQRLESEEGEKKLVDAFARRGRTVSRDTVRRFGPRVTRGLADIRYFQEAPLGWREGALVVWAGMRGAITLAAAQTLPEDTPQRSVLILVAFGVAVLSLVGQGSTVAPLVTVLTSAESQEETRQREREERRHILEMLRESAATVPAAERPADADRSQIFEIESARRLEVLAVQRRVLLDARDSGTFDADVLAHELAVIDASQIAIELRSDRI</sequence>
<name>A0A031FXV5_9MICO</name>
<keyword evidence="5 10" id="KW-1133">Transmembrane helix</keyword>
<feature type="transmembrane region" description="Helical" evidence="10">
    <location>
        <begin position="429"/>
        <end position="453"/>
    </location>
</feature>
<gene>
    <name evidence="12" type="ORF">BW34_00036</name>
</gene>
<evidence type="ECO:0000259" key="11">
    <source>
        <dbReference type="Pfam" id="PF00999"/>
    </source>
</evidence>